<keyword evidence="3" id="KW-1185">Reference proteome</keyword>
<dbReference type="HOGENOM" id="CLU_3145734_0_0_1"/>
<evidence type="ECO:0000313" key="3">
    <source>
        <dbReference type="Proteomes" id="UP000006643"/>
    </source>
</evidence>
<evidence type="ECO:0000256" key="1">
    <source>
        <dbReference type="SAM" id="MobiDB-lite"/>
    </source>
</evidence>
<accession>D0NIW7</accession>
<evidence type="ECO:0000313" key="2">
    <source>
        <dbReference type="EMBL" id="EEY59451.1"/>
    </source>
</evidence>
<proteinExistence type="predicted"/>
<protein>
    <submittedName>
        <fullName evidence="2">Uncharacterized protein</fullName>
    </submittedName>
</protein>
<dbReference type="Proteomes" id="UP000006643">
    <property type="component" value="Unassembled WGS sequence"/>
</dbReference>
<dbReference type="RefSeq" id="XP_002901061.1">
    <property type="nucleotide sequence ID" value="XM_002901015.1"/>
</dbReference>
<dbReference type="GeneID" id="9474833"/>
<organism evidence="2 3">
    <name type="scientific">Phytophthora infestans (strain T30-4)</name>
    <name type="common">Potato late blight agent</name>
    <dbReference type="NCBI Taxonomy" id="403677"/>
    <lineage>
        <taxon>Eukaryota</taxon>
        <taxon>Sar</taxon>
        <taxon>Stramenopiles</taxon>
        <taxon>Oomycota</taxon>
        <taxon>Peronosporomycetes</taxon>
        <taxon>Peronosporales</taxon>
        <taxon>Peronosporaceae</taxon>
        <taxon>Phytophthora</taxon>
    </lineage>
</organism>
<dbReference type="VEuPathDB" id="FungiDB:PITG_11491"/>
<dbReference type="AlphaFoldDB" id="D0NIW7"/>
<feature type="region of interest" description="Disordered" evidence="1">
    <location>
        <begin position="21"/>
        <end position="49"/>
    </location>
</feature>
<dbReference type="InParanoid" id="D0NIW7"/>
<sequence length="49" mass="5653">MYLADTLSTECITEKEISAPVHRAEKRQKSTTQQTKLGYDTLLQKGRRK</sequence>
<reference evidence="3" key="1">
    <citation type="journal article" date="2009" name="Nature">
        <title>Genome sequence and analysis of the Irish potato famine pathogen Phytophthora infestans.</title>
        <authorList>
            <consortium name="The Broad Institute Genome Sequencing Platform"/>
            <person name="Haas B.J."/>
            <person name="Kamoun S."/>
            <person name="Zody M.C."/>
            <person name="Jiang R.H."/>
            <person name="Handsaker R.E."/>
            <person name="Cano L.M."/>
            <person name="Grabherr M."/>
            <person name="Kodira C.D."/>
            <person name="Raffaele S."/>
            <person name="Torto-Alalibo T."/>
            <person name="Bozkurt T.O."/>
            <person name="Ah-Fong A.M."/>
            <person name="Alvarado L."/>
            <person name="Anderson V.L."/>
            <person name="Armstrong M.R."/>
            <person name="Avrova A."/>
            <person name="Baxter L."/>
            <person name="Beynon J."/>
            <person name="Boevink P.C."/>
            <person name="Bollmann S.R."/>
            <person name="Bos J.I."/>
            <person name="Bulone V."/>
            <person name="Cai G."/>
            <person name="Cakir C."/>
            <person name="Carrington J.C."/>
            <person name="Chawner M."/>
            <person name="Conti L."/>
            <person name="Costanzo S."/>
            <person name="Ewan R."/>
            <person name="Fahlgren N."/>
            <person name="Fischbach M.A."/>
            <person name="Fugelstad J."/>
            <person name="Gilroy E.M."/>
            <person name="Gnerre S."/>
            <person name="Green P.J."/>
            <person name="Grenville-Briggs L.J."/>
            <person name="Griffith J."/>
            <person name="Grunwald N.J."/>
            <person name="Horn K."/>
            <person name="Horner N.R."/>
            <person name="Hu C.H."/>
            <person name="Huitema E."/>
            <person name="Jeong D.H."/>
            <person name="Jones A.M."/>
            <person name="Jones J.D."/>
            <person name="Jones R.W."/>
            <person name="Karlsson E.K."/>
            <person name="Kunjeti S.G."/>
            <person name="Lamour K."/>
            <person name="Liu Z."/>
            <person name="Ma L."/>
            <person name="Maclean D."/>
            <person name="Chibucos M.C."/>
            <person name="McDonald H."/>
            <person name="McWalters J."/>
            <person name="Meijer H.J."/>
            <person name="Morgan W."/>
            <person name="Morris P.F."/>
            <person name="Munro C.A."/>
            <person name="O'Neill K."/>
            <person name="Ospina-Giraldo M."/>
            <person name="Pinzon A."/>
            <person name="Pritchard L."/>
            <person name="Ramsahoye B."/>
            <person name="Ren Q."/>
            <person name="Restrepo S."/>
            <person name="Roy S."/>
            <person name="Sadanandom A."/>
            <person name="Savidor A."/>
            <person name="Schornack S."/>
            <person name="Schwartz D.C."/>
            <person name="Schumann U.D."/>
            <person name="Schwessinger B."/>
            <person name="Seyer L."/>
            <person name="Sharpe T."/>
            <person name="Silvar C."/>
            <person name="Song J."/>
            <person name="Studholme D.J."/>
            <person name="Sykes S."/>
            <person name="Thines M."/>
            <person name="van de Vondervoort P.J."/>
            <person name="Phuntumart V."/>
            <person name="Wawra S."/>
            <person name="Weide R."/>
            <person name="Win J."/>
            <person name="Young C."/>
            <person name="Zhou S."/>
            <person name="Fry W."/>
            <person name="Meyers B.C."/>
            <person name="van West P."/>
            <person name="Ristaino J."/>
            <person name="Govers F."/>
            <person name="Birch P.R."/>
            <person name="Whisson S.C."/>
            <person name="Judelson H.S."/>
            <person name="Nusbaum C."/>
        </authorList>
    </citation>
    <scope>NUCLEOTIDE SEQUENCE [LARGE SCALE GENOMIC DNA]</scope>
    <source>
        <strain evidence="3">T30-4</strain>
    </source>
</reference>
<gene>
    <name evidence="2" type="ORF">PITG_11491</name>
</gene>
<dbReference type="KEGG" id="pif:PITG_11491"/>
<name>D0NIW7_PHYIT</name>
<dbReference type="EMBL" id="DS028140">
    <property type="protein sequence ID" value="EEY59451.1"/>
    <property type="molecule type" value="Genomic_DNA"/>
</dbReference>